<proteinExistence type="predicted"/>
<evidence type="ECO:0000313" key="4">
    <source>
        <dbReference type="EMBL" id="MED6250078.1"/>
    </source>
</evidence>
<dbReference type="PANTHER" id="PTHR46165">
    <property type="entry name" value="SET AND MYND DOMAIN-CONTAINING PROTEIN 4"/>
    <property type="match status" value="1"/>
</dbReference>
<evidence type="ECO:0000313" key="5">
    <source>
        <dbReference type="Proteomes" id="UP001345963"/>
    </source>
</evidence>
<dbReference type="EMBL" id="JAHUTI010054678">
    <property type="protein sequence ID" value="MED6250078.1"/>
    <property type="molecule type" value="Genomic_DNA"/>
</dbReference>
<keyword evidence="2" id="KW-0808">Transferase</keyword>
<comment type="caution">
    <text evidence="4">The sequence shown here is derived from an EMBL/GenBank/DDBJ whole genome shotgun (WGS) entry which is preliminary data.</text>
</comment>
<sequence length="106" mass="11942">QQDLDAVQSISAGYSVKKDPEEAAKCREKGNSSFKAKDYKAAALHYSQGICFAPQSSEQLSLCYANRSAALCHLQHYQQTKQRPHQHMHFKYASFNISCGGFHFKL</sequence>
<protein>
    <submittedName>
        <fullName evidence="4">Uncharacterized protein</fullName>
    </submittedName>
</protein>
<keyword evidence="3" id="KW-0949">S-adenosyl-L-methionine</keyword>
<dbReference type="Proteomes" id="UP001345963">
    <property type="component" value="Unassembled WGS sequence"/>
</dbReference>
<name>A0ABU7BKF4_9TELE</name>
<gene>
    <name evidence="4" type="ORF">ATANTOWER_024362</name>
</gene>
<keyword evidence="1" id="KW-0489">Methyltransferase</keyword>
<reference evidence="4 5" key="1">
    <citation type="submission" date="2021-07" db="EMBL/GenBank/DDBJ databases">
        <authorList>
            <person name="Palmer J.M."/>
        </authorList>
    </citation>
    <scope>NUCLEOTIDE SEQUENCE [LARGE SCALE GENOMIC DNA]</scope>
    <source>
        <strain evidence="4 5">AT_MEX2019</strain>
        <tissue evidence="4">Muscle</tissue>
    </source>
</reference>
<evidence type="ECO:0000256" key="2">
    <source>
        <dbReference type="ARBA" id="ARBA00022679"/>
    </source>
</evidence>
<dbReference type="Gene3D" id="1.25.40.10">
    <property type="entry name" value="Tetratricopeptide repeat domain"/>
    <property type="match status" value="1"/>
</dbReference>
<dbReference type="InterPro" id="IPR052097">
    <property type="entry name" value="SET-MYND_domain_protein"/>
</dbReference>
<dbReference type="PANTHER" id="PTHR46165:SF2">
    <property type="entry name" value="SET AND MYND DOMAIN-CONTAINING PROTEIN 4"/>
    <property type="match status" value="1"/>
</dbReference>
<dbReference type="SUPFAM" id="SSF48452">
    <property type="entry name" value="TPR-like"/>
    <property type="match status" value="1"/>
</dbReference>
<keyword evidence="5" id="KW-1185">Reference proteome</keyword>
<evidence type="ECO:0000256" key="1">
    <source>
        <dbReference type="ARBA" id="ARBA00022603"/>
    </source>
</evidence>
<accession>A0ABU7BKF4</accession>
<feature type="non-terminal residue" evidence="4">
    <location>
        <position position="1"/>
    </location>
</feature>
<organism evidence="4 5">
    <name type="scientific">Ataeniobius toweri</name>
    <dbReference type="NCBI Taxonomy" id="208326"/>
    <lineage>
        <taxon>Eukaryota</taxon>
        <taxon>Metazoa</taxon>
        <taxon>Chordata</taxon>
        <taxon>Craniata</taxon>
        <taxon>Vertebrata</taxon>
        <taxon>Euteleostomi</taxon>
        <taxon>Actinopterygii</taxon>
        <taxon>Neopterygii</taxon>
        <taxon>Teleostei</taxon>
        <taxon>Neoteleostei</taxon>
        <taxon>Acanthomorphata</taxon>
        <taxon>Ovalentaria</taxon>
        <taxon>Atherinomorphae</taxon>
        <taxon>Cyprinodontiformes</taxon>
        <taxon>Goodeidae</taxon>
        <taxon>Ataeniobius</taxon>
    </lineage>
</organism>
<dbReference type="InterPro" id="IPR011990">
    <property type="entry name" value="TPR-like_helical_dom_sf"/>
</dbReference>
<evidence type="ECO:0000256" key="3">
    <source>
        <dbReference type="ARBA" id="ARBA00022691"/>
    </source>
</evidence>